<comment type="caution">
    <text evidence="10">The sequence shown here is derived from an EMBL/GenBank/DDBJ whole genome shotgun (WGS) entry which is preliminary data.</text>
</comment>
<comment type="subcellular location">
    <subcellularLocation>
        <location evidence="1">Nucleus</location>
    </subcellularLocation>
</comment>
<dbReference type="PANTHER" id="PTHR40626">
    <property type="entry name" value="MIP31509P"/>
    <property type="match status" value="1"/>
</dbReference>
<dbReference type="Pfam" id="PF00096">
    <property type="entry name" value="zf-C2H2"/>
    <property type="match status" value="2"/>
</dbReference>
<feature type="domain" description="C2H2-type" evidence="9">
    <location>
        <begin position="8"/>
        <end position="35"/>
    </location>
</feature>
<accession>A0AAN6DS56</accession>
<evidence type="ECO:0000256" key="8">
    <source>
        <dbReference type="SAM" id="MobiDB-lite"/>
    </source>
</evidence>
<evidence type="ECO:0000259" key="9">
    <source>
        <dbReference type="PROSITE" id="PS50157"/>
    </source>
</evidence>
<protein>
    <recommendedName>
        <fullName evidence="9">C2H2-type domain-containing protein</fullName>
    </recommendedName>
</protein>
<keyword evidence="5" id="KW-0862">Zinc</keyword>
<evidence type="ECO:0000256" key="2">
    <source>
        <dbReference type="ARBA" id="ARBA00022723"/>
    </source>
</evidence>
<dbReference type="InterPro" id="IPR013087">
    <property type="entry name" value="Znf_C2H2_type"/>
</dbReference>
<dbReference type="Proteomes" id="UP001203852">
    <property type="component" value="Unassembled WGS sequence"/>
</dbReference>
<gene>
    <name evidence="10" type="ORF">EDD36DRAFT_497135</name>
</gene>
<dbReference type="InterPro" id="IPR051059">
    <property type="entry name" value="VerF-like"/>
</dbReference>
<dbReference type="PROSITE" id="PS00028">
    <property type="entry name" value="ZINC_FINGER_C2H2_1"/>
    <property type="match status" value="2"/>
</dbReference>
<dbReference type="GO" id="GO:0005634">
    <property type="term" value="C:nucleus"/>
    <property type="evidence" value="ECO:0007669"/>
    <property type="project" value="UniProtKB-SubCell"/>
</dbReference>
<evidence type="ECO:0000256" key="5">
    <source>
        <dbReference type="ARBA" id="ARBA00022833"/>
    </source>
</evidence>
<keyword evidence="11" id="KW-1185">Reference proteome</keyword>
<evidence type="ECO:0000256" key="4">
    <source>
        <dbReference type="ARBA" id="ARBA00022771"/>
    </source>
</evidence>
<dbReference type="SMART" id="SM00355">
    <property type="entry name" value="ZnF_C2H2"/>
    <property type="match status" value="2"/>
</dbReference>
<dbReference type="AlphaFoldDB" id="A0AAN6DS56"/>
<sequence length="968" mass="107281">MASATSRIQCGVCGRKFSKNEHLRRHDRSHTKEKPYECPVCHKSFARSDVLVRHLRSHPATTVTPEPLNFPSGQESSEQHATVPPALEPSPQLREIEFPSPSGQNRTLLSSLSGGRPAQQQDETQSLVNEGPGDPAASVGREAPAIPRDTVDPQTATTFILRERNFHSNSFASLQGHFQDSDMSNDIDVVATHSAQDWPATSERVDAGRKVSTTALTKDMLAAERPDTIADMTLPDFDATFLSLPNSSMTPWDYVMQNDLLNFMDDPLPDLLHQDPFPDIAQTWLGTPSRAAFYIDEQHNNTTVSGTQDDRAIPTDRTRHASAARVETSLSATLSSNETIPEGCIKGVEKYWPSNRRRAQTLMVSCWHKVQDTHCRNIYCAANDDDASEGHYHRQTGPWGYDDDCRSRIKQLLCAQAPVLLVDEQGIAEKPTDASSSLDTPMTESVPNLEMPPKELFTLVLDFFFWRFGAAHPYIHMPTFSAKACSSELLLAITAIGFCSLGSREAKYFVHRSYETLLSLVPFQLNVYVKPPSDPTKQLTTMLTALLTLHLGFLSNNRGHLDQMEKLHANLISFAQWHGMFSVPRDLSSQLAPDSDLGADSAWIEWSKRESIKRLVMGLVEMDCLVAGFLSTPLIVRAEFTRIWLPSSTNLFQARSAKAWAKMVTGGAVADMPAVTPFSVPAPIVATNPNSLYGNIMLLYSEVYQSNQLCLLLDESSNDPQELAPWRDCINRQPGKSILSHLLQLQRMSENFQFSGKVDINSAVMWHTCWLLLSTDFRMLERAAGQAGPTAAQASLGRLRHWSRSATARRACLHAAAIGSLIFNRRASDVISMHLMNALFRAALTMGFYALTSPASEQREDTAMDFFADVDWDLVGTCGVSDTVDFDLSLGNASHEDSSKAVNFIRNGNAFEVNGALLEPGYASARRTFLHYANLLETVGSKQCRAFLQILHTISDDLVKISPDLDLE</sequence>
<dbReference type="CDD" id="cd12148">
    <property type="entry name" value="fungal_TF_MHR"/>
    <property type="match status" value="1"/>
</dbReference>
<evidence type="ECO:0000313" key="11">
    <source>
        <dbReference type="Proteomes" id="UP001203852"/>
    </source>
</evidence>
<dbReference type="Gene3D" id="3.30.160.60">
    <property type="entry name" value="Classic Zinc Finger"/>
    <property type="match status" value="2"/>
</dbReference>
<dbReference type="FunFam" id="3.30.160.60:FF:002343">
    <property type="entry name" value="Zinc finger protein 33A"/>
    <property type="match status" value="1"/>
</dbReference>
<feature type="compositionally biased region" description="Polar residues" evidence="8">
    <location>
        <begin position="71"/>
        <end position="80"/>
    </location>
</feature>
<organism evidence="10 11">
    <name type="scientific">Exophiala viscosa</name>
    <dbReference type="NCBI Taxonomy" id="2486360"/>
    <lineage>
        <taxon>Eukaryota</taxon>
        <taxon>Fungi</taxon>
        <taxon>Dikarya</taxon>
        <taxon>Ascomycota</taxon>
        <taxon>Pezizomycotina</taxon>
        <taxon>Eurotiomycetes</taxon>
        <taxon>Chaetothyriomycetidae</taxon>
        <taxon>Chaetothyriales</taxon>
        <taxon>Herpotrichiellaceae</taxon>
        <taxon>Exophiala</taxon>
    </lineage>
</organism>
<evidence type="ECO:0000313" key="10">
    <source>
        <dbReference type="EMBL" id="KAI1611221.1"/>
    </source>
</evidence>
<proteinExistence type="predicted"/>
<dbReference type="GO" id="GO:0000978">
    <property type="term" value="F:RNA polymerase II cis-regulatory region sequence-specific DNA binding"/>
    <property type="evidence" value="ECO:0007669"/>
    <property type="project" value="InterPro"/>
</dbReference>
<reference evidence="10" key="1">
    <citation type="journal article" date="2022" name="bioRxiv">
        <title>Deciphering the potential niche of two novel black yeast fungi from a biological soil crust based on their genomes, phenotypes, and melanin regulation.</title>
        <authorList>
            <consortium name="DOE Joint Genome Institute"/>
            <person name="Carr E.C."/>
            <person name="Barton Q."/>
            <person name="Grambo S."/>
            <person name="Sullivan M."/>
            <person name="Renfro C.M."/>
            <person name="Kuo A."/>
            <person name="Pangilinan J."/>
            <person name="Lipzen A."/>
            <person name="Keymanesh K."/>
            <person name="Savage E."/>
            <person name="Barry K."/>
            <person name="Grigoriev I.V."/>
            <person name="Riekhof W.R."/>
            <person name="Harris S.S."/>
        </authorList>
    </citation>
    <scope>NUCLEOTIDE SEQUENCE</scope>
    <source>
        <strain evidence="10">JF 03-4F</strain>
    </source>
</reference>
<dbReference type="GO" id="GO:0000785">
    <property type="term" value="C:chromatin"/>
    <property type="evidence" value="ECO:0007669"/>
    <property type="project" value="TreeGrafter"/>
</dbReference>
<keyword evidence="6" id="KW-0539">Nucleus</keyword>
<dbReference type="GO" id="GO:0000981">
    <property type="term" value="F:DNA-binding transcription factor activity, RNA polymerase II-specific"/>
    <property type="evidence" value="ECO:0007669"/>
    <property type="project" value="InterPro"/>
</dbReference>
<feature type="domain" description="C2H2-type" evidence="9">
    <location>
        <begin position="36"/>
        <end position="58"/>
    </location>
</feature>
<evidence type="ECO:0000256" key="1">
    <source>
        <dbReference type="ARBA" id="ARBA00004123"/>
    </source>
</evidence>
<dbReference type="PROSITE" id="PS50157">
    <property type="entry name" value="ZINC_FINGER_C2H2_2"/>
    <property type="match status" value="2"/>
</dbReference>
<evidence type="ECO:0000256" key="6">
    <source>
        <dbReference type="ARBA" id="ARBA00023242"/>
    </source>
</evidence>
<evidence type="ECO:0000256" key="7">
    <source>
        <dbReference type="PROSITE-ProRule" id="PRU00042"/>
    </source>
</evidence>
<feature type="region of interest" description="Disordered" evidence="8">
    <location>
        <begin position="58"/>
        <end position="152"/>
    </location>
</feature>
<dbReference type="PANTHER" id="PTHR40626:SF7">
    <property type="entry name" value="TRANSCRIPTION FACTOR, PUTATIVE (AFU_ORTHOLOGUE AFUA_1G04110)-RELATED"/>
    <property type="match status" value="1"/>
</dbReference>
<name>A0AAN6DS56_9EURO</name>
<feature type="compositionally biased region" description="Polar residues" evidence="8">
    <location>
        <begin position="101"/>
        <end position="128"/>
    </location>
</feature>
<dbReference type="GO" id="GO:0008270">
    <property type="term" value="F:zinc ion binding"/>
    <property type="evidence" value="ECO:0007669"/>
    <property type="project" value="UniProtKB-KW"/>
</dbReference>
<dbReference type="EMBL" id="MU404356">
    <property type="protein sequence ID" value="KAI1611221.1"/>
    <property type="molecule type" value="Genomic_DNA"/>
</dbReference>
<keyword evidence="2" id="KW-0479">Metal-binding</keyword>
<keyword evidence="4 7" id="KW-0863">Zinc-finger</keyword>
<evidence type="ECO:0000256" key="3">
    <source>
        <dbReference type="ARBA" id="ARBA00022737"/>
    </source>
</evidence>
<dbReference type="InterPro" id="IPR036236">
    <property type="entry name" value="Znf_C2H2_sf"/>
</dbReference>
<keyword evidence="3" id="KW-0677">Repeat</keyword>
<dbReference type="SUPFAM" id="SSF57667">
    <property type="entry name" value="beta-beta-alpha zinc fingers"/>
    <property type="match status" value="1"/>
</dbReference>